<sequence>MTTLIICIVGERVFPKGVVLDNVNGEVYRIVGIYKDKYLLESEKKGDDGKKDKKMVNVNDPHNRYVPKGFYK</sequence>
<dbReference type="EMBL" id="LAZR01000126">
    <property type="protein sequence ID" value="KKN88662.1"/>
    <property type="molecule type" value="Genomic_DNA"/>
</dbReference>
<evidence type="ECO:0008006" key="3">
    <source>
        <dbReference type="Google" id="ProtNLM"/>
    </source>
</evidence>
<comment type="caution">
    <text evidence="2">The sequence shown here is derived from an EMBL/GenBank/DDBJ whole genome shotgun (WGS) entry which is preliminary data.</text>
</comment>
<accession>A0A0F9UMC2</accession>
<dbReference type="AlphaFoldDB" id="A0A0F9UMC2"/>
<evidence type="ECO:0000256" key="1">
    <source>
        <dbReference type="SAM" id="MobiDB-lite"/>
    </source>
</evidence>
<gene>
    <name evidence="2" type="ORF">LCGC14_0245530</name>
</gene>
<feature type="compositionally biased region" description="Basic and acidic residues" evidence="1">
    <location>
        <begin position="44"/>
        <end position="55"/>
    </location>
</feature>
<evidence type="ECO:0000313" key="2">
    <source>
        <dbReference type="EMBL" id="KKN88662.1"/>
    </source>
</evidence>
<proteinExistence type="predicted"/>
<protein>
    <recommendedName>
        <fullName evidence="3">DUF1653 domain-containing protein</fullName>
    </recommendedName>
</protein>
<feature type="region of interest" description="Disordered" evidence="1">
    <location>
        <begin position="44"/>
        <end position="72"/>
    </location>
</feature>
<reference evidence="2" key="1">
    <citation type="journal article" date="2015" name="Nature">
        <title>Complex archaea that bridge the gap between prokaryotes and eukaryotes.</title>
        <authorList>
            <person name="Spang A."/>
            <person name="Saw J.H."/>
            <person name="Jorgensen S.L."/>
            <person name="Zaremba-Niedzwiedzka K."/>
            <person name="Martijn J."/>
            <person name="Lind A.E."/>
            <person name="van Eijk R."/>
            <person name="Schleper C."/>
            <person name="Guy L."/>
            <person name="Ettema T.J."/>
        </authorList>
    </citation>
    <scope>NUCLEOTIDE SEQUENCE</scope>
</reference>
<name>A0A0F9UMC2_9ZZZZ</name>
<organism evidence="2">
    <name type="scientific">marine sediment metagenome</name>
    <dbReference type="NCBI Taxonomy" id="412755"/>
    <lineage>
        <taxon>unclassified sequences</taxon>
        <taxon>metagenomes</taxon>
        <taxon>ecological metagenomes</taxon>
    </lineage>
</organism>